<keyword evidence="1" id="KW-0732">Signal</keyword>
<dbReference type="EMBL" id="JAODUO010000132">
    <property type="protein sequence ID" value="KAK2188414.1"/>
    <property type="molecule type" value="Genomic_DNA"/>
</dbReference>
<evidence type="ECO:0008006" key="4">
    <source>
        <dbReference type="Google" id="ProtNLM"/>
    </source>
</evidence>
<feature type="signal peptide" evidence="1">
    <location>
        <begin position="1"/>
        <end position="22"/>
    </location>
</feature>
<protein>
    <recommendedName>
        <fullName evidence="4">Spi protease inhibitor domain-containing protein</fullName>
    </recommendedName>
</protein>
<name>A0AAD9P599_RIDPI</name>
<dbReference type="AlphaFoldDB" id="A0AAD9P599"/>
<evidence type="ECO:0000313" key="3">
    <source>
        <dbReference type="Proteomes" id="UP001209878"/>
    </source>
</evidence>
<reference evidence="2" key="1">
    <citation type="journal article" date="2023" name="Mol. Biol. Evol.">
        <title>Third-Generation Sequencing Reveals the Adaptive Role of the Epigenome in Three Deep-Sea Polychaetes.</title>
        <authorList>
            <person name="Perez M."/>
            <person name="Aroh O."/>
            <person name="Sun Y."/>
            <person name="Lan Y."/>
            <person name="Juniper S.K."/>
            <person name="Young C.R."/>
            <person name="Angers B."/>
            <person name="Qian P.Y."/>
        </authorList>
    </citation>
    <scope>NUCLEOTIDE SEQUENCE</scope>
    <source>
        <strain evidence="2">R07B-5</strain>
    </source>
</reference>
<sequence length="588" mass="66767">MEIWRISLLSLLLATTAIAVKGDDVLDIDIDKDETAGVLVRDDSGQGNNEMSWQTAEEIVDAIREFGNVTRQPVAIYRDDLPSDYVAYWLVEFNASQYIAISSGSKTGDYLVSSQGPLPSPITELDSTAQTYGKECAKYLMMTPGGEMMCRDKTGKIVATTAEELLLPGNKSDDDPNFKNAHEYIDMHTTELEMQWRARADEINRKSIWTENKVELSTETNEVTSFTEDYVMPGGLIRVPVDRHTVSVKVKYQPEDETQTAEEVAQIQKAMCQMISSCDVDDDCSVDLSQKKSVLYLSYIELEISKEIAAAFKGRPSVQFKLQVEQSSGAVIVRHYSLDTTKHRQKRFKEYKSYGSWTYASIPDEGYFPYYWQHKIKKGCPVGCGPVAWAMVFGYYDRRSHYKTSTYGSGSQDLYRCGSSGTTGSKSCVAPKYSGDTRVKKYIEKIAKTLGTWCIFSNGATPAYKMDNIKGFFRARQKSGSPTVKQTNNVWRLFSRDSIARTTRSWVRSGRPVVVGTTEGGFFKWHYPVATKVRNRSRKYRRCVKIIWKICGKWHSKRQYQMFTHQGWSGTKTKWRSMSLHYAAIATY</sequence>
<comment type="caution">
    <text evidence="2">The sequence shown here is derived from an EMBL/GenBank/DDBJ whole genome shotgun (WGS) entry which is preliminary data.</text>
</comment>
<evidence type="ECO:0000313" key="2">
    <source>
        <dbReference type="EMBL" id="KAK2188414.1"/>
    </source>
</evidence>
<dbReference type="Proteomes" id="UP001209878">
    <property type="component" value="Unassembled WGS sequence"/>
</dbReference>
<gene>
    <name evidence="2" type="ORF">NP493_132g00003</name>
</gene>
<organism evidence="2 3">
    <name type="scientific">Ridgeia piscesae</name>
    <name type="common">Tubeworm</name>
    <dbReference type="NCBI Taxonomy" id="27915"/>
    <lineage>
        <taxon>Eukaryota</taxon>
        <taxon>Metazoa</taxon>
        <taxon>Spiralia</taxon>
        <taxon>Lophotrochozoa</taxon>
        <taxon>Annelida</taxon>
        <taxon>Polychaeta</taxon>
        <taxon>Sedentaria</taxon>
        <taxon>Canalipalpata</taxon>
        <taxon>Sabellida</taxon>
        <taxon>Siboglinidae</taxon>
        <taxon>Ridgeia</taxon>
    </lineage>
</organism>
<proteinExistence type="predicted"/>
<keyword evidence="3" id="KW-1185">Reference proteome</keyword>
<accession>A0AAD9P599</accession>
<evidence type="ECO:0000256" key="1">
    <source>
        <dbReference type="SAM" id="SignalP"/>
    </source>
</evidence>
<feature type="chain" id="PRO_5042205321" description="Spi protease inhibitor domain-containing protein" evidence="1">
    <location>
        <begin position="23"/>
        <end position="588"/>
    </location>
</feature>